<accession>A0A9X2B1E0</accession>
<proteinExistence type="predicted"/>
<organism evidence="1 2">
    <name type="scientific">Corynebacterium kalidii</name>
    <dbReference type="NCBI Taxonomy" id="2931982"/>
    <lineage>
        <taxon>Bacteria</taxon>
        <taxon>Bacillati</taxon>
        <taxon>Actinomycetota</taxon>
        <taxon>Actinomycetes</taxon>
        <taxon>Mycobacteriales</taxon>
        <taxon>Corynebacteriaceae</taxon>
        <taxon>Corynebacterium</taxon>
    </lineage>
</organism>
<dbReference type="Proteomes" id="UP001139207">
    <property type="component" value="Unassembled WGS sequence"/>
</dbReference>
<evidence type="ECO:0000313" key="2">
    <source>
        <dbReference type="Proteomes" id="UP001139207"/>
    </source>
</evidence>
<keyword evidence="2" id="KW-1185">Reference proteome</keyword>
<comment type="caution">
    <text evidence="1">The sequence shown here is derived from an EMBL/GenBank/DDBJ whole genome shotgun (WGS) entry which is preliminary data.</text>
</comment>
<dbReference type="AlphaFoldDB" id="A0A9X2B1E0"/>
<dbReference type="EMBL" id="JALIEA010000011">
    <property type="protein sequence ID" value="MCJ7857909.1"/>
    <property type="molecule type" value="Genomic_DNA"/>
</dbReference>
<evidence type="ECO:0000313" key="1">
    <source>
        <dbReference type="EMBL" id="MCJ7857909.1"/>
    </source>
</evidence>
<protein>
    <submittedName>
        <fullName evidence="1">Uncharacterized protein</fullName>
    </submittedName>
</protein>
<gene>
    <name evidence="1" type="ORF">MUN33_04145</name>
</gene>
<sequence length="105" mass="11083">MAPDIGSLDVDVAAAQSAVSDALDTVGTKQQEILAESPRRTAASYGKGLGDRAVQLVELRRRAHEIRLAHVDRLRAGLENTAGTLTAVSGTDEQSRRVFGAGEGR</sequence>
<dbReference type="RefSeq" id="WP_244803645.1">
    <property type="nucleotide sequence ID" value="NZ_JALIEA010000011.1"/>
</dbReference>
<name>A0A9X2B1E0_9CORY</name>
<reference evidence="1" key="1">
    <citation type="submission" date="2022-04" db="EMBL/GenBank/DDBJ databases">
        <title>Corynebacterium kalidii LD5P10.</title>
        <authorList>
            <person name="Sun J.Q."/>
        </authorList>
    </citation>
    <scope>NUCLEOTIDE SEQUENCE</scope>
    <source>
        <strain evidence="1">LD5P10</strain>
    </source>
</reference>